<sequence length="127" mass="14282">MISSRLMGQVETQLQRRRKYILAAIRSHPRTTNQFDQKHFNCGRQGEIIAAELLTDTEIALLLHTSAEPQKIQAALRRIKSHVYGACIACGAAISPQRLRIHPTAERCRHCQAEIENNQRSDPGIGT</sequence>
<dbReference type="InterPro" id="IPR000962">
    <property type="entry name" value="Znf_DskA_TraR"/>
</dbReference>
<dbReference type="EMBL" id="CP013235">
    <property type="protein sequence ID" value="AMP10027.1"/>
    <property type="molecule type" value="Genomic_DNA"/>
</dbReference>
<dbReference type="PANTHER" id="PTHR33823">
    <property type="entry name" value="RNA POLYMERASE-BINDING TRANSCRIPTION FACTOR DKSA-RELATED"/>
    <property type="match status" value="1"/>
</dbReference>
<dbReference type="SUPFAM" id="SSF57716">
    <property type="entry name" value="Glucocorticoid receptor-like (DNA-binding domain)"/>
    <property type="match status" value="1"/>
</dbReference>
<protein>
    <submittedName>
        <fullName evidence="6">Prokaryotic dksA/traR C4-type zinc finger family protein</fullName>
    </submittedName>
</protein>
<keyword evidence="1" id="KW-0479">Metal-binding</keyword>
<evidence type="ECO:0000259" key="5">
    <source>
        <dbReference type="Pfam" id="PF01258"/>
    </source>
</evidence>
<dbReference type="RefSeq" id="WP_082797867.1">
    <property type="nucleotide sequence ID" value="NZ_CP013233.1"/>
</dbReference>
<feature type="domain" description="Zinc finger DksA/TraR C4-type" evidence="5">
    <location>
        <begin position="84"/>
        <end position="116"/>
    </location>
</feature>
<gene>
    <name evidence="6" type="ORF">CAter282_2277</name>
</gene>
<dbReference type="Gene3D" id="1.20.120.910">
    <property type="entry name" value="DksA, coiled-coil domain"/>
    <property type="match status" value="1"/>
</dbReference>
<evidence type="ECO:0000256" key="4">
    <source>
        <dbReference type="PROSITE-ProRule" id="PRU00510"/>
    </source>
</evidence>
<dbReference type="AlphaFoldDB" id="A0A127QJ14"/>
<keyword evidence="7" id="KW-1185">Reference proteome</keyword>
<evidence type="ECO:0000313" key="6">
    <source>
        <dbReference type="EMBL" id="AMP10027.1"/>
    </source>
</evidence>
<evidence type="ECO:0000313" key="7">
    <source>
        <dbReference type="Proteomes" id="UP000071778"/>
    </source>
</evidence>
<organism evidence="6 7">
    <name type="scientific">Collimonas arenae</name>
    <dbReference type="NCBI Taxonomy" id="279058"/>
    <lineage>
        <taxon>Bacteria</taxon>
        <taxon>Pseudomonadati</taxon>
        <taxon>Pseudomonadota</taxon>
        <taxon>Betaproteobacteria</taxon>
        <taxon>Burkholderiales</taxon>
        <taxon>Oxalobacteraceae</taxon>
        <taxon>Collimonas</taxon>
    </lineage>
</organism>
<keyword evidence="2" id="KW-0863">Zinc-finger</keyword>
<proteinExistence type="predicted"/>
<dbReference type="PROSITE" id="PS51128">
    <property type="entry name" value="ZF_DKSA_2"/>
    <property type="match status" value="1"/>
</dbReference>
<evidence type="ECO:0000256" key="3">
    <source>
        <dbReference type="ARBA" id="ARBA00022833"/>
    </source>
</evidence>
<feature type="zinc finger region" description="dksA C4-type" evidence="4">
    <location>
        <begin position="87"/>
        <end position="111"/>
    </location>
</feature>
<reference evidence="6 7" key="1">
    <citation type="submission" date="2015-11" db="EMBL/GenBank/DDBJ databases">
        <title>Exploring the genomic traits of fungus-feeding bacterial genus Collimonas.</title>
        <authorList>
            <person name="Song C."/>
            <person name="Schmidt R."/>
            <person name="de Jager V."/>
            <person name="Krzyzanowska D."/>
            <person name="Jongedijk E."/>
            <person name="Cankar K."/>
            <person name="Beekwilder J."/>
            <person name="van Veen A."/>
            <person name="de Boer W."/>
            <person name="van Veen J.A."/>
            <person name="Garbeva P."/>
        </authorList>
    </citation>
    <scope>NUCLEOTIDE SEQUENCE [LARGE SCALE GENOMIC DNA]</scope>
    <source>
        <strain evidence="6 7">Ter282</strain>
    </source>
</reference>
<dbReference type="GO" id="GO:0008270">
    <property type="term" value="F:zinc ion binding"/>
    <property type="evidence" value="ECO:0007669"/>
    <property type="project" value="UniProtKB-KW"/>
</dbReference>
<keyword evidence="3" id="KW-0862">Zinc</keyword>
<dbReference type="Proteomes" id="UP000071778">
    <property type="component" value="Chromosome"/>
</dbReference>
<accession>A0A127QJ14</accession>
<name>A0A127QJ14_9BURK</name>
<evidence type="ECO:0000256" key="1">
    <source>
        <dbReference type="ARBA" id="ARBA00022723"/>
    </source>
</evidence>
<dbReference type="Pfam" id="PF01258">
    <property type="entry name" value="zf-dskA_traR"/>
    <property type="match status" value="1"/>
</dbReference>
<dbReference type="OrthoDB" id="9811543at2"/>
<dbReference type="PANTHER" id="PTHR33823:SF4">
    <property type="entry name" value="GENERAL STRESS PROTEIN 16O"/>
    <property type="match status" value="1"/>
</dbReference>
<dbReference type="PATRIC" id="fig|279058.18.peg.2244"/>
<evidence type="ECO:0000256" key="2">
    <source>
        <dbReference type="ARBA" id="ARBA00022771"/>
    </source>
</evidence>